<proteinExistence type="predicted"/>
<name>A0ACA9MBV5_9GLOM</name>
<gene>
    <name evidence="1" type="ORF">RPERSI_LOCUS5081</name>
</gene>
<comment type="caution">
    <text evidence="1">The sequence shown here is derived from an EMBL/GenBank/DDBJ whole genome shotgun (WGS) entry which is preliminary data.</text>
</comment>
<keyword evidence="2" id="KW-1185">Reference proteome</keyword>
<organism evidence="1 2">
    <name type="scientific">Racocetra persica</name>
    <dbReference type="NCBI Taxonomy" id="160502"/>
    <lineage>
        <taxon>Eukaryota</taxon>
        <taxon>Fungi</taxon>
        <taxon>Fungi incertae sedis</taxon>
        <taxon>Mucoromycota</taxon>
        <taxon>Glomeromycotina</taxon>
        <taxon>Glomeromycetes</taxon>
        <taxon>Diversisporales</taxon>
        <taxon>Gigasporaceae</taxon>
        <taxon>Racocetra</taxon>
    </lineage>
</organism>
<dbReference type="EMBL" id="CAJVQC010007451">
    <property type="protein sequence ID" value="CAG8579452.1"/>
    <property type="molecule type" value="Genomic_DNA"/>
</dbReference>
<dbReference type="Proteomes" id="UP000789920">
    <property type="component" value="Unassembled WGS sequence"/>
</dbReference>
<feature type="non-terminal residue" evidence="1">
    <location>
        <position position="1"/>
    </location>
</feature>
<evidence type="ECO:0000313" key="2">
    <source>
        <dbReference type="Proteomes" id="UP000789920"/>
    </source>
</evidence>
<sequence>DESVDSTFCSQIDTSCCITLRIDSLYLYSQKRQIFVTTSSLQNIEKRQNSQKSTKIEPQIKEIVSNEEDESSSEDSTNEEASVNDFNQFEGEINKASYTKEMLSTKPIVKNSANKVSHTNIHTETQILSMVTMNSRVVAATMLSSKPIVKNLANKVSHTNIYMETQPLSMVTTDLCVTAVTSPSDIKLHVNNFTYLIDNETFEYDSPQSIITKLLDTSNEFEIALWMAQHPRTLNLATLIHNAIRTQASTINNNNKLLFNTVQSCNSLLNAPEINTSQSCNSMLNIPEHTKLLLLEECKALFLYTRNNMTKLYEELISQECKITKIDCHMLALFKKKETLHLHLKGTDLIVLKKDIEMLKKLDIFVFKAVKAVIIAIANNQDTRIVIQECDEYTINLKIPTKLEVVKSLPVRDLLSR</sequence>
<protein>
    <submittedName>
        <fullName evidence="1">15662_t:CDS:1</fullName>
    </submittedName>
</protein>
<reference evidence="1" key="1">
    <citation type="submission" date="2021-06" db="EMBL/GenBank/DDBJ databases">
        <authorList>
            <person name="Kallberg Y."/>
            <person name="Tangrot J."/>
            <person name="Rosling A."/>
        </authorList>
    </citation>
    <scope>NUCLEOTIDE SEQUENCE</scope>
    <source>
        <strain evidence="1">MA461A</strain>
    </source>
</reference>
<evidence type="ECO:0000313" key="1">
    <source>
        <dbReference type="EMBL" id="CAG8579452.1"/>
    </source>
</evidence>
<accession>A0ACA9MBV5</accession>